<dbReference type="Proteomes" id="UP000298663">
    <property type="component" value="Unassembled WGS sequence"/>
</dbReference>
<comment type="caution">
    <text evidence="1">The sequence shown here is derived from an EMBL/GenBank/DDBJ whole genome shotgun (WGS) entry which is preliminary data.</text>
</comment>
<dbReference type="AlphaFoldDB" id="A0A4U8UHX4"/>
<reference evidence="1 2" key="2">
    <citation type="journal article" date="2019" name="G3 (Bethesda)">
        <title>Hybrid Assembly of the Genome of the Entomopathogenic Nematode Steinernema carpocapsae Identifies the X-Chromosome.</title>
        <authorList>
            <person name="Serra L."/>
            <person name="Macchietto M."/>
            <person name="Macias-Munoz A."/>
            <person name="McGill C.J."/>
            <person name="Rodriguez I.M."/>
            <person name="Rodriguez B."/>
            <person name="Murad R."/>
            <person name="Mortazavi A."/>
        </authorList>
    </citation>
    <scope>NUCLEOTIDE SEQUENCE [LARGE SCALE GENOMIC DNA]</scope>
    <source>
        <strain evidence="1 2">ALL</strain>
    </source>
</reference>
<name>A0A4U8UHX4_STECR</name>
<sequence length="120" mass="13429">MSDNVQTQGKASSKINPKKLFTTFAIESRRSVYGIVIHRCHRRCHLFLGRQGCGCLLREDDGWSVGSIDASEHRVVLEAIVKGRRRQRRLNAKGQSTVFVADFPALDFCSNGCALVFFKG</sequence>
<protein>
    <submittedName>
        <fullName evidence="1">Uncharacterized protein</fullName>
    </submittedName>
</protein>
<evidence type="ECO:0000313" key="1">
    <source>
        <dbReference type="EMBL" id="TMS32532.1"/>
    </source>
</evidence>
<gene>
    <name evidence="1" type="ORF">L596_000360</name>
</gene>
<proteinExistence type="predicted"/>
<keyword evidence="2" id="KW-1185">Reference proteome</keyword>
<dbReference type="EMBL" id="AZBU02000001">
    <property type="protein sequence ID" value="TMS32532.1"/>
    <property type="molecule type" value="Genomic_DNA"/>
</dbReference>
<reference evidence="1 2" key="1">
    <citation type="journal article" date="2015" name="Genome Biol.">
        <title>Comparative genomics of Steinernema reveals deeply conserved gene regulatory networks.</title>
        <authorList>
            <person name="Dillman A.R."/>
            <person name="Macchietto M."/>
            <person name="Porter C.F."/>
            <person name="Rogers A."/>
            <person name="Williams B."/>
            <person name="Antoshechkin I."/>
            <person name="Lee M.M."/>
            <person name="Goodwin Z."/>
            <person name="Lu X."/>
            <person name="Lewis E.E."/>
            <person name="Goodrich-Blair H."/>
            <person name="Stock S.P."/>
            <person name="Adams B.J."/>
            <person name="Sternberg P.W."/>
            <person name="Mortazavi A."/>
        </authorList>
    </citation>
    <scope>NUCLEOTIDE SEQUENCE [LARGE SCALE GENOMIC DNA]</scope>
    <source>
        <strain evidence="1 2">ALL</strain>
    </source>
</reference>
<accession>A0A4U8UHX4</accession>
<organism evidence="1 2">
    <name type="scientific">Steinernema carpocapsae</name>
    <name type="common">Entomopathogenic nematode</name>
    <dbReference type="NCBI Taxonomy" id="34508"/>
    <lineage>
        <taxon>Eukaryota</taxon>
        <taxon>Metazoa</taxon>
        <taxon>Ecdysozoa</taxon>
        <taxon>Nematoda</taxon>
        <taxon>Chromadorea</taxon>
        <taxon>Rhabditida</taxon>
        <taxon>Tylenchina</taxon>
        <taxon>Panagrolaimomorpha</taxon>
        <taxon>Strongyloidoidea</taxon>
        <taxon>Steinernematidae</taxon>
        <taxon>Steinernema</taxon>
    </lineage>
</organism>
<evidence type="ECO:0000313" key="2">
    <source>
        <dbReference type="Proteomes" id="UP000298663"/>
    </source>
</evidence>